<feature type="compositionally biased region" description="Basic and acidic residues" evidence="1">
    <location>
        <begin position="792"/>
        <end position="802"/>
    </location>
</feature>
<feature type="compositionally biased region" description="Low complexity" evidence="1">
    <location>
        <begin position="756"/>
        <end position="773"/>
    </location>
</feature>
<keyword evidence="3" id="KW-1185">Reference proteome</keyword>
<feature type="compositionally biased region" description="Basic residues" evidence="1">
    <location>
        <begin position="113"/>
        <end position="124"/>
    </location>
</feature>
<reference evidence="2 3" key="1">
    <citation type="submission" date="2015-07" db="EMBL/GenBank/DDBJ databases">
        <title>High-quality genome of monoxenous trypanosomatid Leptomonas pyrrhocoris.</title>
        <authorList>
            <person name="Flegontov P."/>
            <person name="Butenko A."/>
            <person name="Firsov S."/>
            <person name="Vlcek C."/>
            <person name="Logacheva M.D."/>
            <person name="Field M."/>
            <person name="Filatov D."/>
            <person name="Flegontova O."/>
            <person name="Gerasimov E."/>
            <person name="Jackson A.P."/>
            <person name="Kelly S."/>
            <person name="Opperdoes F."/>
            <person name="O'Reilly A."/>
            <person name="Votypka J."/>
            <person name="Yurchenko V."/>
            <person name="Lukes J."/>
        </authorList>
    </citation>
    <scope>NUCLEOTIDE SEQUENCE [LARGE SCALE GENOMIC DNA]</scope>
    <source>
        <strain evidence="2">H10</strain>
    </source>
</reference>
<feature type="region of interest" description="Disordered" evidence="1">
    <location>
        <begin position="113"/>
        <end position="153"/>
    </location>
</feature>
<feature type="compositionally biased region" description="Basic residues" evidence="1">
    <location>
        <begin position="858"/>
        <end position="875"/>
    </location>
</feature>
<feature type="compositionally biased region" description="Low complexity" evidence="1">
    <location>
        <begin position="350"/>
        <end position="367"/>
    </location>
</feature>
<dbReference type="VEuPathDB" id="TriTrypDB:LpyrH10_05_0940"/>
<feature type="compositionally biased region" description="Acidic residues" evidence="1">
    <location>
        <begin position="654"/>
        <end position="667"/>
    </location>
</feature>
<feature type="compositionally biased region" description="Low complexity" evidence="1">
    <location>
        <begin position="709"/>
        <end position="720"/>
    </location>
</feature>
<feature type="compositionally biased region" description="Polar residues" evidence="1">
    <location>
        <begin position="1073"/>
        <end position="1087"/>
    </location>
</feature>
<feature type="compositionally biased region" description="Basic and acidic residues" evidence="1">
    <location>
        <begin position="15"/>
        <end position="25"/>
    </location>
</feature>
<dbReference type="EMBL" id="LGTL01000005">
    <property type="protein sequence ID" value="KPA82077.1"/>
    <property type="molecule type" value="Genomic_DNA"/>
</dbReference>
<dbReference type="AlphaFoldDB" id="A0A0M9G4I1"/>
<feature type="compositionally biased region" description="Pro residues" evidence="1">
    <location>
        <begin position="340"/>
        <end position="349"/>
    </location>
</feature>
<feature type="region of interest" description="Disordered" evidence="1">
    <location>
        <begin position="1057"/>
        <end position="1090"/>
    </location>
</feature>
<feature type="compositionally biased region" description="Low complexity" evidence="1">
    <location>
        <begin position="525"/>
        <end position="535"/>
    </location>
</feature>
<feature type="region of interest" description="Disordered" evidence="1">
    <location>
        <begin position="15"/>
        <end position="59"/>
    </location>
</feature>
<feature type="region of interest" description="Disordered" evidence="1">
    <location>
        <begin position="907"/>
        <end position="969"/>
    </location>
</feature>
<feature type="compositionally biased region" description="Low complexity" evidence="1">
    <location>
        <begin position="933"/>
        <end position="948"/>
    </location>
</feature>
<feature type="region of interest" description="Disordered" evidence="1">
    <location>
        <begin position="654"/>
        <end position="881"/>
    </location>
</feature>
<organism evidence="2 3">
    <name type="scientific">Leptomonas pyrrhocoris</name>
    <name type="common">Firebug parasite</name>
    <dbReference type="NCBI Taxonomy" id="157538"/>
    <lineage>
        <taxon>Eukaryota</taxon>
        <taxon>Discoba</taxon>
        <taxon>Euglenozoa</taxon>
        <taxon>Kinetoplastea</taxon>
        <taxon>Metakinetoplastina</taxon>
        <taxon>Trypanosomatida</taxon>
        <taxon>Trypanosomatidae</taxon>
        <taxon>Leishmaniinae</taxon>
        <taxon>Leptomonas</taxon>
    </lineage>
</organism>
<accession>A0A0M9G4I1</accession>
<feature type="compositionally biased region" description="Low complexity" evidence="1">
    <location>
        <begin position="212"/>
        <end position="227"/>
    </location>
</feature>
<feature type="compositionally biased region" description="Polar residues" evidence="1">
    <location>
        <begin position="28"/>
        <end position="40"/>
    </location>
</feature>
<dbReference type="RefSeq" id="XP_015660516.1">
    <property type="nucleotide sequence ID" value="XM_015800509.1"/>
</dbReference>
<name>A0A0M9G4I1_LEPPY</name>
<dbReference type="Proteomes" id="UP000037923">
    <property type="component" value="Unassembled WGS sequence"/>
</dbReference>
<comment type="caution">
    <text evidence="2">The sequence shown here is derived from an EMBL/GenBank/DDBJ whole genome shotgun (WGS) entry which is preliminary data.</text>
</comment>
<feature type="region of interest" description="Disordered" evidence="1">
    <location>
        <begin position="280"/>
        <end position="326"/>
    </location>
</feature>
<feature type="compositionally biased region" description="Basic and acidic residues" evidence="1">
    <location>
        <begin position="953"/>
        <end position="963"/>
    </location>
</feature>
<protein>
    <submittedName>
        <fullName evidence="2">Uncharacterized protein</fullName>
    </submittedName>
</protein>
<feature type="region of interest" description="Disordered" evidence="1">
    <location>
        <begin position="170"/>
        <end position="262"/>
    </location>
</feature>
<feature type="region of interest" description="Disordered" evidence="1">
    <location>
        <begin position="340"/>
        <end position="367"/>
    </location>
</feature>
<feature type="compositionally biased region" description="Low complexity" evidence="1">
    <location>
        <begin position="240"/>
        <end position="255"/>
    </location>
</feature>
<sequence>MLDSVKTAEEAMERVRAVQQPKERPLSTFFSGLPGSTSNLADLVDDSPSKAPAAPRAMKGGLPATMEEFYECPRYTVSLTAARDAVFSDALSGFHSYVEREKAQRERLRALQRPHPHPHPHQHSRPSQPSQQQNPRAAKSDARGGPHNTLLSFSSGATAEWNAALAAAAPPLSSSSEKTNAATASTSTPATAPIPSAMASSFPIHGDPQVQEGTAASAGSSSEATSTPVPLLDTASPADAPVTGSSTATVATSSAKDGEAGPQHLSASYMFIMRSRDTEALSPVSSPRVKPQGAEFGRLPLNEDKPSAKKMPALEDSVPSAEVQQAEPNDLEAEALKLPLPLPPPPPLPLQAATSAPSKPTSSVATTSAAEEAAKLEEMQLQTLLQERIYQRARVPLVFRCRYALEFAETAEEHRQRVQMRDHVLHNNERLAGPGGLSREMRQRIRDRYVDPNTVAPEWPYVWEQFERDLPRETLFIEDTPHHDAEDALAAIVSYVEYCYDTAQQNIKERSEKLLAAANKESGEAGEAADGTAARDGAELSGSPTAPKSKGFFESILSAGSAAIKGAVATVRSSLPDFVGDPLLAVSGLDPALYHASLLFPTDPRVRSEKIFAAVREVVLASQQSFMGFPYQLLCEQIGTERLGLALEALAMDQENDDDEDDVEENSPADAPLHSSNRPPPQRTSAEVSAPIPIGGADEPDDERKKNASISSCRSSMPSSRVVRIYQSFSSPTLRTDNEDGRRRRGHFPHGIDEWSVSPSSSSSSHASDVVCSPFSPETATGASAAKGIRKANTDRRERAHDTAATGEAENEGEKPRLEAARPPPLEHLVTNHLVPNTAASAPPPAAPATKQQPPAPRKGKLAQRRRERRRRRRGQLPLLVGEPRPHEFAMFLDIVRARVAAKAAKEERRERARRRREQAQRLVERQQGQRHSAPGSRAASRGTSSASLDAMTKTHGDARDADAAAPSPAPAKTCALFREDVEGSAYLLPTHPAAMKTAVAAQMPKSPLSNSLGRQVMPAETRGMRIRLFFDKPRNVPVVVVNKLFRLFTVPGVRGLTSSSEDEAEKEGMALSTRSSAVDGQGTTQRNGRRCKYSEKSLLLLIQVQFSLFTKDETEVRWKWWKV</sequence>
<evidence type="ECO:0000313" key="3">
    <source>
        <dbReference type="Proteomes" id="UP000037923"/>
    </source>
</evidence>
<dbReference type="GeneID" id="26903525"/>
<dbReference type="OrthoDB" id="266433at2759"/>
<evidence type="ECO:0000256" key="1">
    <source>
        <dbReference type="SAM" id="MobiDB-lite"/>
    </source>
</evidence>
<gene>
    <name evidence="2" type="ORF">ABB37_03234</name>
</gene>
<feature type="region of interest" description="Disordered" evidence="1">
    <location>
        <begin position="518"/>
        <end position="546"/>
    </location>
</feature>
<dbReference type="OMA" id="YVWEQFE"/>
<proteinExistence type="predicted"/>
<feature type="compositionally biased region" description="Low complexity" evidence="1">
    <location>
        <begin position="170"/>
        <end position="201"/>
    </location>
</feature>
<evidence type="ECO:0000313" key="2">
    <source>
        <dbReference type="EMBL" id="KPA82077.1"/>
    </source>
</evidence>